<dbReference type="Proteomes" id="UP000363270">
    <property type="component" value="Segment"/>
</dbReference>
<dbReference type="EMBL" id="MN524845">
    <property type="protein sequence ID" value="QGH74226.1"/>
    <property type="molecule type" value="Genomic_DNA"/>
</dbReference>
<sequence length="108" mass="12492">MIENVQKKIIFITVGKMYVSHVSYSDLSEEIIKLDMDKVYGNLSNNDIEKCFQLETISQAQKVCRYLLDMGLKPTINKRSTVIRDEEFTVTEENKFDDLTGGIKYDTI</sequence>
<dbReference type="GeneID" id="56239322"/>
<protein>
    <submittedName>
        <fullName evidence="1">Uncharacterized protein</fullName>
    </submittedName>
</protein>
<reference evidence="1 2" key="1">
    <citation type="submission" date="2019-09" db="EMBL/GenBank/DDBJ databases">
        <title>Isolation and characterization of two phi29 phages that infect Bacillus pumilis.</title>
        <authorList>
            <person name="Batinovic S."/>
            <person name="Rice D."/>
            <person name="Beer M."/>
            <person name="Petrovski S."/>
        </authorList>
    </citation>
    <scope>NUCLEOTIDE SEQUENCE [LARGE SCALE GENOMIC DNA]</scope>
</reference>
<accession>A0A5Q2WDT2</accession>
<organism evidence="1 2">
    <name type="scientific">Bacillus phage vB_Bpu_PumA2</name>
    <dbReference type="NCBI Taxonomy" id="2662128"/>
    <lineage>
        <taxon>Viruses</taxon>
        <taxon>Duplodnaviria</taxon>
        <taxon>Heunggongvirae</taxon>
        <taxon>Uroviricota</taxon>
        <taxon>Caudoviricetes</taxon>
        <taxon>Salasmaviridae</taxon>
        <taxon>Bundooravirus</taxon>
        <taxon>Bundooravirus PumA2</taxon>
    </lineage>
</organism>
<keyword evidence="2" id="KW-1185">Reference proteome</keyword>
<evidence type="ECO:0000313" key="1">
    <source>
        <dbReference type="EMBL" id="QGH74226.1"/>
    </source>
</evidence>
<proteinExistence type="predicted"/>
<dbReference type="KEGG" id="vg:56239322"/>
<name>A0A5Q2WDT2_9CAUD</name>
<dbReference type="RefSeq" id="YP_009910603.1">
    <property type="nucleotide sequence ID" value="NC_049972.1"/>
</dbReference>
<evidence type="ECO:0000313" key="2">
    <source>
        <dbReference type="Proteomes" id="UP000363270"/>
    </source>
</evidence>